<dbReference type="InterPro" id="IPR004155">
    <property type="entry name" value="PBS_lyase_HEAT"/>
</dbReference>
<proteinExistence type="predicted"/>
<evidence type="ECO:0000256" key="1">
    <source>
        <dbReference type="SAM" id="SignalP"/>
    </source>
</evidence>
<feature type="chain" id="PRO_5027107593" description="Outer membrane lipoprotein BamD-like domain-containing protein" evidence="1">
    <location>
        <begin position="27"/>
        <end position="454"/>
    </location>
</feature>
<dbReference type="Pfam" id="PF13646">
    <property type="entry name" value="HEAT_2"/>
    <property type="match status" value="2"/>
</dbReference>
<dbReference type="PANTHER" id="PTHR12697">
    <property type="entry name" value="PBS LYASE HEAT-LIKE PROTEIN"/>
    <property type="match status" value="1"/>
</dbReference>
<sequence>MTRRTYPLLAACAALLCAAAALPAQAPRGMPLLAMHAELPPAPRWAQDPADPLYRGAREALNRRDYAVAARLFQRIRQEHPSSRYTPDALYWEAFARYRTGGMEEMRLALGALDAQRARYPRAATRRDADELATRIRGELARRGDTRAAAQVERSAVRASRAGTPCGEADDTQVAALNALSHMGGGRGLPVLERVLARRDECSAELREKAVFMVSRQGTPESEAILMRVARNDPSSKVREQAVFWLSNSGSERSLQFIEEILRTSGDMELREKAVFALSRHPNPRAQAALRGYAEGNGIPAALREKAIFWIGQRGTPESAAYLRGLFGRTADAELKAKLVASLSRSRGNERWLLSVAGDAAQPEEVRKQALFWAGQTSVPTAELAAAYDALRDRALREQVIFVLHQRDDAAAVDKLIAIARRDPDRELRQKAIFWLGRSRDPRAAQTLAEIIGS</sequence>
<organism evidence="2">
    <name type="scientific">uncultured Gemmatimonadota bacterium</name>
    <dbReference type="NCBI Taxonomy" id="203437"/>
    <lineage>
        <taxon>Bacteria</taxon>
        <taxon>Pseudomonadati</taxon>
        <taxon>Gemmatimonadota</taxon>
        <taxon>environmental samples</taxon>
    </lineage>
</organism>
<gene>
    <name evidence="2" type="ORF">AVDCRST_MAG68-4140</name>
</gene>
<dbReference type="Gene3D" id="1.25.10.10">
    <property type="entry name" value="Leucine-rich Repeat Variant"/>
    <property type="match status" value="2"/>
</dbReference>
<dbReference type="EMBL" id="CADCTW010000192">
    <property type="protein sequence ID" value="CAA9358056.1"/>
    <property type="molecule type" value="Genomic_DNA"/>
</dbReference>
<dbReference type="InterPro" id="IPR011990">
    <property type="entry name" value="TPR-like_helical_dom_sf"/>
</dbReference>
<dbReference type="AlphaFoldDB" id="A0A6J4MFL9"/>
<evidence type="ECO:0008006" key="3">
    <source>
        <dbReference type="Google" id="ProtNLM"/>
    </source>
</evidence>
<name>A0A6J4MFL9_9BACT</name>
<dbReference type="PANTHER" id="PTHR12697:SF5">
    <property type="entry name" value="DEOXYHYPUSINE HYDROXYLASE"/>
    <property type="match status" value="1"/>
</dbReference>
<dbReference type="InterPro" id="IPR011989">
    <property type="entry name" value="ARM-like"/>
</dbReference>
<protein>
    <recommendedName>
        <fullName evidence="3">Outer membrane lipoprotein BamD-like domain-containing protein</fullName>
    </recommendedName>
</protein>
<feature type="signal peptide" evidence="1">
    <location>
        <begin position="1"/>
        <end position="26"/>
    </location>
</feature>
<keyword evidence="1" id="KW-0732">Signal</keyword>
<dbReference type="SMART" id="SM00567">
    <property type="entry name" value="EZ_HEAT"/>
    <property type="match status" value="7"/>
</dbReference>
<reference evidence="2" key="1">
    <citation type="submission" date="2020-02" db="EMBL/GenBank/DDBJ databases">
        <authorList>
            <person name="Meier V. D."/>
        </authorList>
    </citation>
    <scope>NUCLEOTIDE SEQUENCE</scope>
    <source>
        <strain evidence="2">AVDCRST_MAG68</strain>
    </source>
</reference>
<accession>A0A6J4MFL9</accession>
<evidence type="ECO:0000313" key="2">
    <source>
        <dbReference type="EMBL" id="CAA9358056.1"/>
    </source>
</evidence>
<dbReference type="GO" id="GO:0016491">
    <property type="term" value="F:oxidoreductase activity"/>
    <property type="evidence" value="ECO:0007669"/>
    <property type="project" value="TreeGrafter"/>
</dbReference>
<dbReference type="Gene3D" id="1.25.40.10">
    <property type="entry name" value="Tetratricopeptide repeat domain"/>
    <property type="match status" value="1"/>
</dbReference>
<dbReference type="SUPFAM" id="SSF48371">
    <property type="entry name" value="ARM repeat"/>
    <property type="match status" value="2"/>
</dbReference>
<dbReference type="InterPro" id="IPR016024">
    <property type="entry name" value="ARM-type_fold"/>
</dbReference>